<gene>
    <name evidence="1" type="ORF">Q2T77_21455</name>
</gene>
<sequence>MNETDLAASVERLMARVDYYLHCELDEEYDHDRPDTARRLLEAALRQELLRASAVGVVSSIAGARHAALDGSEAA</sequence>
<dbReference type="RefSeq" id="WP_301812625.1">
    <property type="nucleotide sequence ID" value="NZ_JAUJZH010000016.1"/>
</dbReference>
<dbReference type="Proteomes" id="UP001169027">
    <property type="component" value="Unassembled WGS sequence"/>
</dbReference>
<dbReference type="EMBL" id="JAUKVY010000016">
    <property type="protein sequence ID" value="MDO1534864.1"/>
    <property type="molecule type" value="Genomic_DNA"/>
</dbReference>
<name>A0ABT8S7H3_9BURK</name>
<keyword evidence="2" id="KW-1185">Reference proteome</keyword>
<accession>A0ABT8S7H3</accession>
<proteinExistence type="predicted"/>
<reference evidence="1" key="1">
    <citation type="submission" date="2023-06" db="EMBL/GenBank/DDBJ databases">
        <authorList>
            <person name="Jiang Y."/>
            <person name="Liu Q."/>
        </authorList>
    </citation>
    <scope>NUCLEOTIDE SEQUENCE</scope>
    <source>
        <strain evidence="1">CGMCC 1.12090</strain>
    </source>
</reference>
<protein>
    <submittedName>
        <fullName evidence="1">Uncharacterized protein</fullName>
    </submittedName>
</protein>
<evidence type="ECO:0000313" key="1">
    <source>
        <dbReference type="EMBL" id="MDO1534864.1"/>
    </source>
</evidence>
<evidence type="ECO:0000313" key="2">
    <source>
        <dbReference type="Proteomes" id="UP001169027"/>
    </source>
</evidence>
<comment type="caution">
    <text evidence="1">The sequence shown here is derived from an EMBL/GenBank/DDBJ whole genome shotgun (WGS) entry which is preliminary data.</text>
</comment>
<organism evidence="1 2">
    <name type="scientific">Variovorax ginsengisoli</name>
    <dbReference type="NCBI Taxonomy" id="363844"/>
    <lineage>
        <taxon>Bacteria</taxon>
        <taxon>Pseudomonadati</taxon>
        <taxon>Pseudomonadota</taxon>
        <taxon>Betaproteobacteria</taxon>
        <taxon>Burkholderiales</taxon>
        <taxon>Comamonadaceae</taxon>
        <taxon>Variovorax</taxon>
    </lineage>
</organism>